<reference evidence="1" key="4">
    <citation type="submission" date="2023-01" db="EMBL/GenBank/DDBJ databases">
        <title>Draft genome sequence of Aliivibrio sifiae strain NBRC 105001.</title>
        <authorList>
            <person name="Sun Q."/>
            <person name="Mori K."/>
        </authorList>
    </citation>
    <scope>NUCLEOTIDE SEQUENCE</scope>
    <source>
        <strain evidence="1">NBRC 105001</strain>
    </source>
</reference>
<dbReference type="RefSeq" id="WP_105064329.1">
    <property type="nucleotide sequence ID" value="NZ_BSOU01000010.1"/>
</dbReference>
<evidence type="ECO:0000313" key="1">
    <source>
        <dbReference type="EMBL" id="GLR76463.1"/>
    </source>
</evidence>
<dbReference type="EMBL" id="MSCP01000003">
    <property type="protein sequence ID" value="PQJ85361.1"/>
    <property type="molecule type" value="Genomic_DNA"/>
</dbReference>
<comment type="caution">
    <text evidence="2">The sequence shown here is derived from an EMBL/GenBank/DDBJ whole genome shotgun (WGS) entry which is preliminary data.</text>
</comment>
<dbReference type="NCBIfam" id="TIGR02444">
    <property type="entry name" value="TIGR02444 family protein"/>
    <property type="match status" value="1"/>
</dbReference>
<reference evidence="4" key="3">
    <citation type="journal article" date="2019" name="Int. J. Syst. Evol. Microbiol.">
        <title>The Global Catalogue of Microorganisms (GCM) 10K type strain sequencing project: providing services to taxonomists for standard genome sequencing and annotation.</title>
        <authorList>
            <consortium name="The Broad Institute Genomics Platform"/>
            <consortium name="The Broad Institute Genome Sequencing Center for Infectious Disease"/>
            <person name="Wu L."/>
            <person name="Ma J."/>
        </authorList>
    </citation>
    <scope>NUCLEOTIDE SEQUENCE [LARGE SCALE GENOMIC DNA]</scope>
    <source>
        <strain evidence="4">NBRC 105001</strain>
    </source>
</reference>
<evidence type="ECO:0000313" key="3">
    <source>
        <dbReference type="Proteomes" id="UP000239273"/>
    </source>
</evidence>
<evidence type="ECO:0000313" key="2">
    <source>
        <dbReference type="EMBL" id="PQJ85361.1"/>
    </source>
</evidence>
<reference evidence="2 3" key="2">
    <citation type="submission" date="2016-12" db="EMBL/GenBank/DDBJ databases">
        <title>Diversity of luminous bacteria.</title>
        <authorList>
            <person name="Yoshizawa S."/>
            <person name="Kogure K."/>
        </authorList>
    </citation>
    <scope>NUCLEOTIDE SEQUENCE [LARGE SCALE GENOMIC DNA]</scope>
    <source>
        <strain evidence="2 3">NBRC 105001</strain>
    </source>
</reference>
<dbReference type="EMBL" id="BSOU01000010">
    <property type="protein sequence ID" value="GLR76463.1"/>
    <property type="molecule type" value="Genomic_DNA"/>
</dbReference>
<protein>
    <submittedName>
        <fullName evidence="2">TIGR02444 family protein</fullName>
    </submittedName>
</protein>
<name>A0A2S7X542_9GAMM</name>
<reference evidence="1" key="1">
    <citation type="journal article" date="2014" name="Int. J. Syst. Evol. Microbiol.">
        <title>Complete genome of a new Firmicutes species belonging to the dominant human colonic microbiota ('Ruminococcus bicirculans') reveals two chromosomes and a selective capacity to utilize plant glucans.</title>
        <authorList>
            <consortium name="NISC Comparative Sequencing Program"/>
            <person name="Wegmann U."/>
            <person name="Louis P."/>
            <person name="Goesmann A."/>
            <person name="Henrissat B."/>
            <person name="Duncan S.H."/>
            <person name="Flint H.J."/>
        </authorList>
    </citation>
    <scope>NUCLEOTIDE SEQUENCE</scope>
    <source>
        <strain evidence="1">NBRC 105001</strain>
    </source>
</reference>
<evidence type="ECO:0000313" key="4">
    <source>
        <dbReference type="Proteomes" id="UP001156660"/>
    </source>
</evidence>
<accession>A0A2S7X542</accession>
<dbReference type="AlphaFoldDB" id="A0A2S7X542"/>
<dbReference type="Proteomes" id="UP000239273">
    <property type="component" value="Unassembled WGS sequence"/>
</dbReference>
<organism evidence="2 3">
    <name type="scientific">Aliivibrio sifiae</name>
    <dbReference type="NCBI Taxonomy" id="566293"/>
    <lineage>
        <taxon>Bacteria</taxon>
        <taxon>Pseudomonadati</taxon>
        <taxon>Pseudomonadota</taxon>
        <taxon>Gammaproteobacteria</taxon>
        <taxon>Vibrionales</taxon>
        <taxon>Vibrionaceae</taxon>
        <taxon>Aliivibrio</taxon>
    </lineage>
</organism>
<dbReference type="Pfam" id="PF09523">
    <property type="entry name" value="DUF2390"/>
    <property type="match status" value="1"/>
</dbReference>
<dbReference type="OrthoDB" id="5795846at2"/>
<sequence length="163" mass="18671">MPLSYNLPISKQQKALLTCEAFWTFSLSHYKNQDVQSAALILQDQYQGNVNLALLLHWLDSLYIAFPSVHIPYFKKALITTDTLLTSYRSLRKQIKQTVDISLYQQALQFELQLEKQQQADLIDTVLRIELMQANQHGSLLQTYCSSLNADSLYLSLQAKKGS</sequence>
<keyword evidence="4" id="KW-1185">Reference proteome</keyword>
<dbReference type="Proteomes" id="UP001156660">
    <property type="component" value="Unassembled WGS sequence"/>
</dbReference>
<proteinExistence type="predicted"/>
<dbReference type="InterPro" id="IPR012659">
    <property type="entry name" value="CHP02444"/>
</dbReference>
<gene>
    <name evidence="2" type="ORF">BTO23_18750</name>
    <name evidence="1" type="ORF">GCM10007855_33380</name>
</gene>